<organism evidence="2 3">
    <name type="scientific">Aspergillus ellipticus CBS 707.79</name>
    <dbReference type="NCBI Taxonomy" id="1448320"/>
    <lineage>
        <taxon>Eukaryota</taxon>
        <taxon>Fungi</taxon>
        <taxon>Dikarya</taxon>
        <taxon>Ascomycota</taxon>
        <taxon>Pezizomycotina</taxon>
        <taxon>Eurotiomycetes</taxon>
        <taxon>Eurotiomycetidae</taxon>
        <taxon>Eurotiales</taxon>
        <taxon>Aspergillaceae</taxon>
        <taxon>Aspergillus</taxon>
        <taxon>Aspergillus subgen. Circumdati</taxon>
    </lineage>
</organism>
<accession>A0A319ESK9</accession>
<keyword evidence="3" id="KW-1185">Reference proteome</keyword>
<evidence type="ECO:0000256" key="1">
    <source>
        <dbReference type="SAM" id="Phobius"/>
    </source>
</evidence>
<dbReference type="Proteomes" id="UP000247810">
    <property type="component" value="Unassembled WGS sequence"/>
</dbReference>
<dbReference type="EMBL" id="KZ825882">
    <property type="protein sequence ID" value="PYH93952.1"/>
    <property type="molecule type" value="Genomic_DNA"/>
</dbReference>
<evidence type="ECO:0000313" key="2">
    <source>
        <dbReference type="EMBL" id="PYH93952.1"/>
    </source>
</evidence>
<feature type="transmembrane region" description="Helical" evidence="1">
    <location>
        <begin position="28"/>
        <end position="47"/>
    </location>
</feature>
<name>A0A319ESK9_9EURO</name>
<dbReference type="VEuPathDB" id="FungiDB:BO71DRAFT_243563"/>
<sequence length="109" mass="12001">MYDLEDTIIPSIACYTRPAGFRRAHQEALGAAVAVLSYLTLVSFFHFRLSSSFFGVLHGNALFCSLQGFPPPVRENGFRTTTTATTTTTTRGAWIGSQVKFTLHFMGAF</sequence>
<reference evidence="2 3" key="1">
    <citation type="submission" date="2018-02" db="EMBL/GenBank/DDBJ databases">
        <title>The genomes of Aspergillus section Nigri reveals drivers in fungal speciation.</title>
        <authorList>
            <consortium name="DOE Joint Genome Institute"/>
            <person name="Vesth T.C."/>
            <person name="Nybo J."/>
            <person name="Theobald S."/>
            <person name="Brandl J."/>
            <person name="Frisvad J.C."/>
            <person name="Nielsen K.F."/>
            <person name="Lyhne E.K."/>
            <person name="Kogle M.E."/>
            <person name="Kuo A."/>
            <person name="Riley R."/>
            <person name="Clum A."/>
            <person name="Nolan M."/>
            <person name="Lipzen A."/>
            <person name="Salamov A."/>
            <person name="Henrissat B."/>
            <person name="Wiebenga A."/>
            <person name="De vries R.P."/>
            <person name="Grigoriev I.V."/>
            <person name="Mortensen U.H."/>
            <person name="Andersen M.R."/>
            <person name="Baker S.E."/>
        </authorList>
    </citation>
    <scope>NUCLEOTIDE SEQUENCE [LARGE SCALE GENOMIC DNA]</scope>
    <source>
        <strain evidence="2 3">CBS 707.79</strain>
    </source>
</reference>
<protein>
    <submittedName>
        <fullName evidence="2">Uncharacterized protein</fullName>
    </submittedName>
</protein>
<proteinExistence type="predicted"/>
<dbReference type="AlphaFoldDB" id="A0A319ESK9"/>
<keyword evidence="1" id="KW-0812">Transmembrane</keyword>
<keyword evidence="1" id="KW-1133">Transmembrane helix</keyword>
<gene>
    <name evidence="2" type="ORF">BO71DRAFT_243563</name>
</gene>
<keyword evidence="1" id="KW-0472">Membrane</keyword>
<evidence type="ECO:0000313" key="3">
    <source>
        <dbReference type="Proteomes" id="UP000247810"/>
    </source>
</evidence>